<organism evidence="2 3">
    <name type="scientific">Ensete ventricosum</name>
    <name type="common">Abyssinian banana</name>
    <name type="synonym">Musa ensete</name>
    <dbReference type="NCBI Taxonomy" id="4639"/>
    <lineage>
        <taxon>Eukaryota</taxon>
        <taxon>Viridiplantae</taxon>
        <taxon>Streptophyta</taxon>
        <taxon>Embryophyta</taxon>
        <taxon>Tracheophyta</taxon>
        <taxon>Spermatophyta</taxon>
        <taxon>Magnoliopsida</taxon>
        <taxon>Liliopsida</taxon>
        <taxon>Zingiberales</taxon>
        <taxon>Musaceae</taxon>
        <taxon>Ensete</taxon>
    </lineage>
</organism>
<dbReference type="AlphaFoldDB" id="A0A426XVB5"/>
<feature type="region of interest" description="Disordered" evidence="1">
    <location>
        <begin position="46"/>
        <end position="70"/>
    </location>
</feature>
<evidence type="ECO:0000256" key="1">
    <source>
        <dbReference type="SAM" id="MobiDB-lite"/>
    </source>
</evidence>
<dbReference type="EMBL" id="AMZH03017162">
    <property type="protein sequence ID" value="RRT43429.1"/>
    <property type="molecule type" value="Genomic_DNA"/>
</dbReference>
<proteinExistence type="predicted"/>
<protein>
    <submittedName>
        <fullName evidence="2">Uncharacterized protein</fullName>
    </submittedName>
</protein>
<evidence type="ECO:0000313" key="3">
    <source>
        <dbReference type="Proteomes" id="UP000287651"/>
    </source>
</evidence>
<evidence type="ECO:0000313" key="2">
    <source>
        <dbReference type="EMBL" id="RRT43429.1"/>
    </source>
</evidence>
<reference evidence="2 3" key="1">
    <citation type="journal article" date="2014" name="Agronomy (Basel)">
        <title>A Draft Genome Sequence for Ensete ventricosum, the Drought-Tolerant Tree Against Hunger.</title>
        <authorList>
            <person name="Harrison J."/>
            <person name="Moore K.A."/>
            <person name="Paszkiewicz K."/>
            <person name="Jones T."/>
            <person name="Grant M."/>
            <person name="Ambacheew D."/>
            <person name="Muzemil S."/>
            <person name="Studholme D.J."/>
        </authorList>
    </citation>
    <scope>NUCLEOTIDE SEQUENCE [LARGE SCALE GENOMIC DNA]</scope>
</reference>
<gene>
    <name evidence="2" type="ORF">B296_00012500</name>
</gene>
<accession>A0A426XVB5</accession>
<sequence length="70" mass="7655">MAVVATEEDELAAIGEGISDSDQGKKLRDQLQRIMVGMVRAAARVEEQRDAKNTTLIPDDRNPTDSNTGR</sequence>
<feature type="compositionally biased region" description="Basic and acidic residues" evidence="1">
    <location>
        <begin position="46"/>
        <end position="63"/>
    </location>
</feature>
<dbReference type="Proteomes" id="UP000287651">
    <property type="component" value="Unassembled WGS sequence"/>
</dbReference>
<name>A0A426XVB5_ENSVE</name>
<comment type="caution">
    <text evidence="2">The sequence shown here is derived from an EMBL/GenBank/DDBJ whole genome shotgun (WGS) entry which is preliminary data.</text>
</comment>